<feature type="region of interest" description="Disordered" evidence="1">
    <location>
        <begin position="212"/>
        <end position="238"/>
    </location>
</feature>
<dbReference type="AlphaFoldDB" id="A0AAV2JI30"/>
<keyword evidence="3" id="KW-1185">Reference proteome</keyword>
<protein>
    <submittedName>
        <fullName evidence="2">Uncharacterized protein</fullName>
    </submittedName>
</protein>
<sequence length="238" mass="25446">MLSTCPGALGVMVLALSPRALKPELSFPLPTHRRGQQEGPPSHRDVRKAAIGVTGVVQAGSTTRAVIGGPLLDSPLRSLPPLAPSPLSLPPLAPSPLSLPPPSRSSLLCLFLNPRRRALPLRAKSSTATTSCTIWTLSSTLGSSLDSVEEVRDRRPLDSVEEVRDRRPLDSVEEMRERRPLDSVEEGEGCCGRQGVDSWVYVTALQQHLSRAGARTCQEPRLSSAVPSSRSSCSSCSS</sequence>
<reference evidence="2 3" key="1">
    <citation type="submission" date="2024-04" db="EMBL/GenBank/DDBJ databases">
        <authorList>
            <person name="Waldvogel A.-M."/>
            <person name="Schoenle A."/>
        </authorList>
    </citation>
    <scope>NUCLEOTIDE SEQUENCE [LARGE SCALE GENOMIC DNA]</scope>
</reference>
<feature type="compositionally biased region" description="Low complexity" evidence="1">
    <location>
        <begin position="223"/>
        <end position="238"/>
    </location>
</feature>
<name>A0AAV2JI30_KNICA</name>
<evidence type="ECO:0000313" key="3">
    <source>
        <dbReference type="Proteomes" id="UP001497482"/>
    </source>
</evidence>
<gene>
    <name evidence="2" type="ORF">KC01_LOCUS7871</name>
</gene>
<evidence type="ECO:0000313" key="2">
    <source>
        <dbReference type="EMBL" id="CAL1576438.1"/>
    </source>
</evidence>
<dbReference type="Proteomes" id="UP001497482">
    <property type="component" value="Chromosome 12"/>
</dbReference>
<dbReference type="EMBL" id="OZ035834">
    <property type="protein sequence ID" value="CAL1576438.1"/>
    <property type="molecule type" value="Genomic_DNA"/>
</dbReference>
<accession>A0AAV2JI30</accession>
<organism evidence="2 3">
    <name type="scientific">Knipowitschia caucasica</name>
    <name type="common">Caucasian dwarf goby</name>
    <name type="synonym">Pomatoschistus caucasicus</name>
    <dbReference type="NCBI Taxonomy" id="637954"/>
    <lineage>
        <taxon>Eukaryota</taxon>
        <taxon>Metazoa</taxon>
        <taxon>Chordata</taxon>
        <taxon>Craniata</taxon>
        <taxon>Vertebrata</taxon>
        <taxon>Euteleostomi</taxon>
        <taxon>Actinopterygii</taxon>
        <taxon>Neopterygii</taxon>
        <taxon>Teleostei</taxon>
        <taxon>Neoteleostei</taxon>
        <taxon>Acanthomorphata</taxon>
        <taxon>Gobiaria</taxon>
        <taxon>Gobiiformes</taxon>
        <taxon>Gobioidei</taxon>
        <taxon>Gobiidae</taxon>
        <taxon>Gobiinae</taxon>
        <taxon>Knipowitschia</taxon>
    </lineage>
</organism>
<evidence type="ECO:0000256" key="1">
    <source>
        <dbReference type="SAM" id="MobiDB-lite"/>
    </source>
</evidence>
<proteinExistence type="predicted"/>